<evidence type="ECO:0000256" key="1">
    <source>
        <dbReference type="ARBA" id="ARBA00023157"/>
    </source>
</evidence>
<dbReference type="InterPro" id="IPR001846">
    <property type="entry name" value="VWF_type-D"/>
</dbReference>
<evidence type="ECO:0000259" key="3">
    <source>
        <dbReference type="PROSITE" id="PS51233"/>
    </source>
</evidence>
<dbReference type="HOGENOM" id="CLU_078342_1_0_1"/>
<protein>
    <recommendedName>
        <fullName evidence="3">VWFD domain-containing protein</fullName>
    </recommendedName>
</protein>
<evidence type="ECO:0000313" key="6">
    <source>
        <dbReference type="Proteomes" id="UP000014760"/>
    </source>
</evidence>
<dbReference type="PANTHER" id="PTHR11339">
    <property type="entry name" value="EXTRACELLULAR MATRIX GLYCOPROTEIN RELATED"/>
    <property type="match status" value="1"/>
</dbReference>
<dbReference type="Pfam" id="PF00094">
    <property type="entry name" value="VWD"/>
    <property type="match status" value="1"/>
</dbReference>
<reference evidence="6" key="1">
    <citation type="submission" date="2012-12" db="EMBL/GenBank/DDBJ databases">
        <authorList>
            <person name="Hellsten U."/>
            <person name="Grimwood J."/>
            <person name="Chapman J.A."/>
            <person name="Shapiro H."/>
            <person name="Aerts A."/>
            <person name="Otillar R.P."/>
            <person name="Terry A.Y."/>
            <person name="Boore J.L."/>
            <person name="Simakov O."/>
            <person name="Marletaz F."/>
            <person name="Cho S.-J."/>
            <person name="Edsinger-Gonzales E."/>
            <person name="Havlak P."/>
            <person name="Kuo D.-H."/>
            <person name="Larsson T."/>
            <person name="Lv J."/>
            <person name="Arendt D."/>
            <person name="Savage R."/>
            <person name="Osoegawa K."/>
            <person name="de Jong P."/>
            <person name="Lindberg D.R."/>
            <person name="Seaver E.C."/>
            <person name="Weisblat D.A."/>
            <person name="Putnam N.H."/>
            <person name="Grigoriev I.V."/>
            <person name="Rokhsar D.S."/>
        </authorList>
    </citation>
    <scope>NUCLEOTIDE SEQUENCE</scope>
    <source>
        <strain evidence="6">I ESC-2004</strain>
    </source>
</reference>
<evidence type="ECO:0000313" key="5">
    <source>
        <dbReference type="EnsemblMetazoa" id="CapteP191504"/>
    </source>
</evidence>
<evidence type="ECO:0000313" key="4">
    <source>
        <dbReference type="EMBL" id="ELU00186.1"/>
    </source>
</evidence>
<dbReference type="GO" id="GO:0031012">
    <property type="term" value="C:extracellular matrix"/>
    <property type="evidence" value="ECO:0007669"/>
    <property type="project" value="TreeGrafter"/>
</dbReference>
<organism evidence="4">
    <name type="scientific">Capitella teleta</name>
    <name type="common">Polychaete worm</name>
    <dbReference type="NCBI Taxonomy" id="283909"/>
    <lineage>
        <taxon>Eukaryota</taxon>
        <taxon>Metazoa</taxon>
        <taxon>Spiralia</taxon>
        <taxon>Lophotrochozoa</taxon>
        <taxon>Annelida</taxon>
        <taxon>Polychaeta</taxon>
        <taxon>Sedentaria</taxon>
        <taxon>Scolecida</taxon>
        <taxon>Capitellidae</taxon>
        <taxon>Capitella</taxon>
    </lineage>
</organism>
<proteinExistence type="predicted"/>
<dbReference type="EMBL" id="KB306105">
    <property type="protein sequence ID" value="ELU00186.1"/>
    <property type="molecule type" value="Genomic_DNA"/>
</dbReference>
<dbReference type="GO" id="GO:0005615">
    <property type="term" value="C:extracellular space"/>
    <property type="evidence" value="ECO:0007669"/>
    <property type="project" value="TreeGrafter"/>
</dbReference>
<keyword evidence="2" id="KW-0325">Glycoprotein</keyword>
<sequence length="247" mass="27758">METSDWRVKRQDYAELGTCTCFGDPHCYRFDDDKTKRGHQLHINSTCAYTLVTDSCAEPYPLPGFTVTAVFTRPPKKASRTFVKELIITNHNFAGMAFETYELMQGLRVKRNAANVDLTAIPDYPRSTLSVVDSSTQSPNNWKVQGELVQVEFTNGYKVLWDGVKQFKIIAPEEPTFNICGLCGNNDGFRPDTKAGPHVAGTNGCPGKQVELDSLQEELDEKDVQSLVNSWYFETAIQDDFCLEECT</sequence>
<dbReference type="InterPro" id="IPR050780">
    <property type="entry name" value="Mucin_vWF_Thrombospondin_sf"/>
</dbReference>
<reference evidence="5" key="3">
    <citation type="submission" date="2015-06" db="UniProtKB">
        <authorList>
            <consortium name="EnsemblMetazoa"/>
        </authorList>
    </citation>
    <scope>IDENTIFICATION</scope>
</reference>
<dbReference type="STRING" id="283909.R7UAL8"/>
<dbReference type="PANTHER" id="PTHR11339:SF373">
    <property type="entry name" value="VWFD DOMAIN-CONTAINING PROTEIN"/>
    <property type="match status" value="1"/>
</dbReference>
<evidence type="ECO:0000256" key="2">
    <source>
        <dbReference type="ARBA" id="ARBA00023180"/>
    </source>
</evidence>
<reference evidence="4 6" key="2">
    <citation type="journal article" date="2013" name="Nature">
        <title>Insights into bilaterian evolution from three spiralian genomes.</title>
        <authorList>
            <person name="Simakov O."/>
            <person name="Marletaz F."/>
            <person name="Cho S.J."/>
            <person name="Edsinger-Gonzales E."/>
            <person name="Havlak P."/>
            <person name="Hellsten U."/>
            <person name="Kuo D.H."/>
            <person name="Larsson T."/>
            <person name="Lv J."/>
            <person name="Arendt D."/>
            <person name="Savage R."/>
            <person name="Osoegawa K."/>
            <person name="de Jong P."/>
            <person name="Grimwood J."/>
            <person name="Chapman J.A."/>
            <person name="Shapiro H."/>
            <person name="Aerts A."/>
            <person name="Otillar R.P."/>
            <person name="Terry A.Y."/>
            <person name="Boore J.L."/>
            <person name="Grigoriev I.V."/>
            <person name="Lindberg D.R."/>
            <person name="Seaver E.C."/>
            <person name="Weisblat D.A."/>
            <person name="Putnam N.H."/>
            <person name="Rokhsar D.S."/>
        </authorList>
    </citation>
    <scope>NUCLEOTIDE SEQUENCE</scope>
    <source>
        <strain evidence="4 6">I ESC-2004</strain>
    </source>
</reference>
<keyword evidence="1" id="KW-1015">Disulfide bond</keyword>
<dbReference type="EnsemblMetazoa" id="CapteT191504">
    <property type="protein sequence ID" value="CapteP191504"/>
    <property type="gene ID" value="CapteG191504"/>
</dbReference>
<accession>R7UAL8</accession>
<keyword evidence="6" id="KW-1185">Reference proteome</keyword>
<gene>
    <name evidence="4" type="ORF">CAPTEDRAFT_191504</name>
</gene>
<dbReference type="EMBL" id="AMQN01001853">
    <property type="status" value="NOT_ANNOTATED_CDS"/>
    <property type="molecule type" value="Genomic_DNA"/>
</dbReference>
<dbReference type="AlphaFoldDB" id="R7UAL8"/>
<feature type="domain" description="VWFD" evidence="3">
    <location>
        <begin position="17"/>
        <end position="243"/>
    </location>
</feature>
<name>R7UAL8_CAPTE</name>
<dbReference type="Proteomes" id="UP000014760">
    <property type="component" value="Unassembled WGS sequence"/>
</dbReference>
<dbReference type="PROSITE" id="PS51233">
    <property type="entry name" value="VWFD"/>
    <property type="match status" value="1"/>
</dbReference>